<dbReference type="Pfam" id="PF01124">
    <property type="entry name" value="MAPEG"/>
    <property type="match status" value="1"/>
</dbReference>
<evidence type="ECO:0000256" key="4">
    <source>
        <dbReference type="ARBA" id="ARBA00023136"/>
    </source>
</evidence>
<feature type="domain" description="Heterokaryon incompatibility" evidence="6">
    <location>
        <begin position="208"/>
        <end position="343"/>
    </location>
</feature>
<dbReference type="AlphaFoldDB" id="A0A8H8R8C8"/>
<evidence type="ECO:0000256" key="3">
    <source>
        <dbReference type="ARBA" id="ARBA00022989"/>
    </source>
</evidence>
<dbReference type="EMBL" id="QGMH01000016">
    <property type="protein sequence ID" value="TVY29571.1"/>
    <property type="molecule type" value="Genomic_DNA"/>
</dbReference>
<reference evidence="7 8" key="1">
    <citation type="submission" date="2018-05" db="EMBL/GenBank/DDBJ databases">
        <title>Genome sequencing and assembly of the regulated plant pathogen Lachnellula willkommii and related sister species for the development of diagnostic species identification markers.</title>
        <authorList>
            <person name="Giroux E."/>
            <person name="Bilodeau G."/>
        </authorList>
    </citation>
    <scope>NUCLEOTIDE SEQUENCE [LARGE SCALE GENOMIC DNA]</scope>
    <source>
        <strain evidence="7 8">CBS 185.66</strain>
    </source>
</reference>
<gene>
    <name evidence="7" type="primary">het-6_6</name>
    <name evidence="7" type="ORF">LHYA1_G001057</name>
</gene>
<dbReference type="PANTHER" id="PTHR24148:SF64">
    <property type="entry name" value="HETEROKARYON INCOMPATIBILITY DOMAIN-CONTAINING PROTEIN"/>
    <property type="match status" value="1"/>
</dbReference>
<dbReference type="PANTHER" id="PTHR24148">
    <property type="entry name" value="ANKYRIN REPEAT DOMAIN-CONTAINING PROTEIN 39 HOMOLOG-RELATED"/>
    <property type="match status" value="1"/>
</dbReference>
<keyword evidence="4 5" id="KW-0472">Membrane</keyword>
<dbReference type="Pfam" id="PF26639">
    <property type="entry name" value="Het-6_barrel"/>
    <property type="match status" value="1"/>
</dbReference>
<dbReference type="InterPro" id="IPR010730">
    <property type="entry name" value="HET"/>
</dbReference>
<evidence type="ECO:0000313" key="8">
    <source>
        <dbReference type="Proteomes" id="UP000431533"/>
    </source>
</evidence>
<dbReference type="GeneID" id="41981255"/>
<dbReference type="Proteomes" id="UP000431533">
    <property type="component" value="Unassembled WGS sequence"/>
</dbReference>
<evidence type="ECO:0000313" key="7">
    <source>
        <dbReference type="EMBL" id="TVY29571.1"/>
    </source>
</evidence>
<dbReference type="InterPro" id="IPR052895">
    <property type="entry name" value="HetReg/Transcr_Mod"/>
</dbReference>
<evidence type="ECO:0000256" key="1">
    <source>
        <dbReference type="ARBA" id="ARBA00004370"/>
    </source>
</evidence>
<evidence type="ECO:0000259" key="6">
    <source>
        <dbReference type="Pfam" id="PF06985"/>
    </source>
</evidence>
<keyword evidence="3 5" id="KW-1133">Transmembrane helix</keyword>
<evidence type="ECO:0000256" key="2">
    <source>
        <dbReference type="ARBA" id="ARBA00022692"/>
    </source>
</evidence>
<keyword evidence="2 5" id="KW-0812">Transmembrane</keyword>
<sequence length="1013" mass="114345">MATLTTIQLPKEYGYVLITAASSYLLSNWLGARIAPFRRAATVDHPNAFVSVETIANASSAEEKRALYLFNCAQRAHYNFLENYPAALTGMLISGLRYPIFAAAAGAVWIFGRILYATGYTSTSENNVNGSGRWAYGGFRLFVLEQIGISLPEHPRMSEQYVPSPYQNHPLKPHSLEIRLLTLEPAVSWTDEICCTLTIANLQYYPQFEALSYTWDGGFNTETIKLSNTPYLVTSNLKSFLLHRRLQIEAVNLWIDALCINQSSNPEKSSQVRMMNKIYACATKLMVWLGPEADESSLAMEDLQRLGAGSPYDKMPILSGSVLTAVKKLLTRRWWSRIWIIQEVVWGGLGHKVHDIRVRCGTKEVWWVNLVIAAARMQAHADDQRQYYPAIENILKLEENRNQGELFGESVANEMMVMDLVAMHRHFQATDPRDKIYALMGMVFGEGHRPYSGIRVDYSMDARELYVIFAMLALQNGPGLEILRHCRSPAVELLPSWVPDWSLGRVEKPLPSRKISRDKNNPWWLRLKHSLSKHESEEQDSPAFIEEGLGKGLRLNTGLPGDIQLNTISKSFADASSPEILGVIKELMDAGRLIGVSTNDECEDEVVSKNGNKTIEDVEKRIVRRSERITRQNTESKAKAFSADPVVRYAAAGDTTANFSADQATNTLEAEGILFDVVGQTHDPFVDNLNAEWENSTHFMLAIGQCKQLALSEYIGQNPYINLEARVEAFWLTLFAGRVTDNSGAELSIDEMPFHEWLPPIPITWVPGPPRVTVTNTGRLEAGENHKAMESMLSELKCRHPGHNFKIESPGARMLSNLQPEEWTDINLEYHTTRFQQLGSLWLQQPFDLYHRPFALPTVIPDPFWETRQTEDQVALLRLKTQEFEGMIGYNPSSGPDEQPWNARQWFEQALQKDVPVVPKGTLDPGLESFALGRRFFVTKKGYLGLGPRDTKVGDRVSVLLGSDVPLILRERERTSQGGWEVVGETYVQGIMEGEAIEKWKMGRLEIRKLVLH</sequence>
<accession>A0A8H8R8C8</accession>
<dbReference type="GO" id="GO:0016020">
    <property type="term" value="C:membrane"/>
    <property type="evidence" value="ECO:0007669"/>
    <property type="project" value="UniProtKB-SubCell"/>
</dbReference>
<keyword evidence="8" id="KW-1185">Reference proteome</keyword>
<dbReference type="InterPro" id="IPR001129">
    <property type="entry name" value="Membr-assoc_MAPEG"/>
</dbReference>
<comment type="subcellular location">
    <subcellularLocation>
        <location evidence="1">Membrane</location>
    </subcellularLocation>
</comment>
<feature type="transmembrane region" description="Helical" evidence="5">
    <location>
        <begin position="13"/>
        <end position="31"/>
    </location>
</feature>
<proteinExistence type="predicted"/>
<evidence type="ECO:0000256" key="5">
    <source>
        <dbReference type="SAM" id="Phobius"/>
    </source>
</evidence>
<organism evidence="7 8">
    <name type="scientific">Lachnellula hyalina</name>
    <dbReference type="NCBI Taxonomy" id="1316788"/>
    <lineage>
        <taxon>Eukaryota</taxon>
        <taxon>Fungi</taxon>
        <taxon>Dikarya</taxon>
        <taxon>Ascomycota</taxon>
        <taxon>Pezizomycotina</taxon>
        <taxon>Leotiomycetes</taxon>
        <taxon>Helotiales</taxon>
        <taxon>Lachnaceae</taxon>
        <taxon>Lachnellula</taxon>
    </lineage>
</organism>
<dbReference type="Pfam" id="PF06985">
    <property type="entry name" value="HET"/>
    <property type="match status" value="1"/>
</dbReference>
<dbReference type="InterPro" id="IPR023352">
    <property type="entry name" value="MAPEG-like_dom_sf"/>
</dbReference>
<dbReference type="RefSeq" id="XP_031008358.1">
    <property type="nucleotide sequence ID" value="XM_031146044.1"/>
</dbReference>
<name>A0A8H8R8C8_9HELO</name>
<dbReference type="Gene3D" id="1.20.120.550">
    <property type="entry name" value="Membrane associated eicosanoid/glutathione metabolism-like domain"/>
    <property type="match status" value="1"/>
</dbReference>
<comment type="caution">
    <text evidence="7">The sequence shown here is derived from an EMBL/GenBank/DDBJ whole genome shotgun (WGS) entry which is preliminary data.</text>
</comment>
<dbReference type="SUPFAM" id="SSF161084">
    <property type="entry name" value="MAPEG domain-like"/>
    <property type="match status" value="1"/>
</dbReference>
<dbReference type="OrthoDB" id="3546374at2759"/>
<protein>
    <submittedName>
        <fullName evidence="7">Heterokaryon incompatibility protein 6,OR allele</fullName>
    </submittedName>
</protein>